<reference evidence="8 10" key="1">
    <citation type="submission" date="2015-01" db="EMBL/GenBank/DDBJ databases">
        <authorList>
            <person name="MANFREDI Pablo"/>
        </authorList>
    </citation>
    <scope>NUCLEOTIDE SEQUENCE [LARGE SCALE GENOMIC DNA]</scope>
    <source>
        <strain evidence="8 10">CcD38</strain>
    </source>
</reference>
<feature type="binding site" evidence="7">
    <location>
        <position position="14"/>
    </location>
    <ligand>
        <name>Mg(2+)</name>
        <dbReference type="ChEBI" id="CHEBI:18420"/>
    </ligand>
</feature>
<evidence type="ECO:0000256" key="6">
    <source>
        <dbReference type="ARBA" id="ARBA00023141"/>
    </source>
</evidence>
<dbReference type="InterPro" id="IPR000623">
    <property type="entry name" value="Shikimate_kinase/TSH1"/>
</dbReference>
<feature type="binding site" evidence="7">
    <location>
        <position position="32"/>
    </location>
    <ligand>
        <name>substrate</name>
    </ligand>
</feature>
<comment type="pathway">
    <text evidence="7">Metabolic intermediate biosynthesis; chorismate biosynthesis; chorismate from D-erythrose 4-phosphate and phosphoenolpyruvate: step 5/7.</text>
</comment>
<dbReference type="PANTHER" id="PTHR21087">
    <property type="entry name" value="SHIKIMATE KINASE"/>
    <property type="match status" value="1"/>
</dbReference>
<dbReference type="EC" id="2.7.1.71" evidence="7"/>
<comment type="subunit">
    <text evidence="7">Monomer.</text>
</comment>
<keyword evidence="1 7" id="KW-0028">Amino-acid biosynthesis</keyword>
<accession>A0A0B7HV29</accession>
<evidence type="ECO:0000256" key="2">
    <source>
        <dbReference type="ARBA" id="ARBA00022679"/>
    </source>
</evidence>
<dbReference type="GO" id="GO:0005524">
    <property type="term" value="F:ATP binding"/>
    <property type="evidence" value="ECO:0007669"/>
    <property type="project" value="UniProtKB-UniRule"/>
</dbReference>
<dbReference type="EMBL" id="CDOI01000148">
    <property type="protein sequence ID" value="CEN46641.1"/>
    <property type="molecule type" value="Genomic_DNA"/>
</dbReference>
<keyword evidence="7" id="KW-0963">Cytoplasm</keyword>
<comment type="cofactor">
    <cofactor evidence="7">
        <name>Mg(2+)</name>
        <dbReference type="ChEBI" id="CHEBI:18420"/>
    </cofactor>
    <text evidence="7">Binds 1 Mg(2+) ion per subunit.</text>
</comment>
<keyword evidence="5 7" id="KW-0067">ATP-binding</keyword>
<evidence type="ECO:0000313" key="11">
    <source>
        <dbReference type="Proteomes" id="UP000265497"/>
    </source>
</evidence>
<comment type="subcellular location">
    <subcellularLocation>
        <location evidence="7">Cytoplasm</location>
    </subcellularLocation>
</comment>
<evidence type="ECO:0000256" key="4">
    <source>
        <dbReference type="ARBA" id="ARBA00022777"/>
    </source>
</evidence>
<reference evidence="9 11" key="2">
    <citation type="submission" date="2017-08" db="EMBL/GenBank/DDBJ databases">
        <title>Capnocytophaga canis 17-158 assembly.</title>
        <authorList>
            <person name="Gulvik C.A."/>
        </authorList>
    </citation>
    <scope>NUCLEOTIDE SEQUENCE [LARGE SCALE GENOMIC DNA]</scope>
    <source>
        <strain evidence="9 11">17-158</strain>
    </source>
</reference>
<dbReference type="GO" id="GO:0005829">
    <property type="term" value="C:cytosol"/>
    <property type="evidence" value="ECO:0007669"/>
    <property type="project" value="TreeGrafter"/>
</dbReference>
<comment type="similarity">
    <text evidence="7">Belongs to the shikimate kinase family.</text>
</comment>
<dbReference type="InterPro" id="IPR031322">
    <property type="entry name" value="Shikimate/glucono_kinase"/>
</dbReference>
<feature type="binding site" evidence="7">
    <location>
        <position position="56"/>
    </location>
    <ligand>
        <name>substrate</name>
    </ligand>
</feature>
<dbReference type="EMBL" id="NSDI01000005">
    <property type="protein sequence ID" value="RIY36600.1"/>
    <property type="molecule type" value="Genomic_DNA"/>
</dbReference>
<evidence type="ECO:0000313" key="8">
    <source>
        <dbReference type="EMBL" id="CEN46641.1"/>
    </source>
</evidence>
<name>A0A0B7HV29_9FLAO</name>
<dbReference type="GO" id="GO:0004765">
    <property type="term" value="F:shikimate kinase activity"/>
    <property type="evidence" value="ECO:0007669"/>
    <property type="project" value="UniProtKB-UniRule"/>
</dbReference>
<dbReference type="AlphaFoldDB" id="A0A0B7HV29"/>
<keyword evidence="6 7" id="KW-0057">Aromatic amino acid biosynthesis</keyword>
<sequence>MKIILLGYMGSGKSTLGKILAERRNLPFIDLDSYIESKENKEIKEIFKEKGEIYFRKLEHDYLKNLLQSETDFVLALGGGTPCFGNNMNLILEHSPYVFYLRYSPKKLAERLKCEKRNRPLIADIDDENLEDFIRKHIFERNMFYNQAHFIIASDNFSIDESLAQIEMNIIGKSQ</sequence>
<comment type="caution">
    <text evidence="7">Lacks conserved residue(s) required for the propagation of feature annotation.</text>
</comment>
<comment type="function">
    <text evidence="7">Catalyzes the specific phosphorylation of the 3-hydroxyl group of shikimic acid using ATP as a cosubstrate.</text>
</comment>
<dbReference type="Gene3D" id="3.40.50.300">
    <property type="entry name" value="P-loop containing nucleotide triphosphate hydrolases"/>
    <property type="match status" value="1"/>
</dbReference>
<keyword evidence="7" id="KW-0479">Metal-binding</keyword>
<dbReference type="HAMAP" id="MF_00109">
    <property type="entry name" value="Shikimate_kinase"/>
    <property type="match status" value="1"/>
</dbReference>
<dbReference type="GO" id="GO:0009423">
    <property type="term" value="P:chorismate biosynthetic process"/>
    <property type="evidence" value="ECO:0007669"/>
    <property type="project" value="UniProtKB-UniRule"/>
</dbReference>
<keyword evidence="3 7" id="KW-0547">Nucleotide-binding</keyword>
<dbReference type="GO" id="GO:0009073">
    <property type="term" value="P:aromatic amino acid family biosynthetic process"/>
    <property type="evidence" value="ECO:0007669"/>
    <property type="project" value="UniProtKB-KW"/>
</dbReference>
<dbReference type="CDD" id="cd00464">
    <property type="entry name" value="SK"/>
    <property type="match status" value="1"/>
</dbReference>
<dbReference type="GO" id="GO:0000287">
    <property type="term" value="F:magnesium ion binding"/>
    <property type="evidence" value="ECO:0007669"/>
    <property type="project" value="UniProtKB-UniRule"/>
</dbReference>
<dbReference type="InterPro" id="IPR027417">
    <property type="entry name" value="P-loop_NTPase"/>
</dbReference>
<dbReference type="PANTHER" id="PTHR21087:SF16">
    <property type="entry name" value="SHIKIMATE KINASE 1, CHLOROPLASTIC"/>
    <property type="match status" value="1"/>
</dbReference>
<dbReference type="SUPFAM" id="SSF52540">
    <property type="entry name" value="P-loop containing nucleoside triphosphate hydrolases"/>
    <property type="match status" value="1"/>
</dbReference>
<dbReference type="Proteomes" id="UP000045051">
    <property type="component" value="Unassembled WGS sequence"/>
</dbReference>
<feature type="binding site" evidence="7">
    <location>
        <position position="79"/>
    </location>
    <ligand>
        <name>substrate</name>
    </ligand>
</feature>
<keyword evidence="10" id="KW-1185">Reference proteome</keyword>
<evidence type="ECO:0000256" key="7">
    <source>
        <dbReference type="HAMAP-Rule" id="MF_00109"/>
    </source>
</evidence>
<dbReference type="GO" id="GO:0008652">
    <property type="term" value="P:amino acid biosynthetic process"/>
    <property type="evidence" value="ECO:0007669"/>
    <property type="project" value="UniProtKB-KW"/>
</dbReference>
<organism evidence="8 10">
    <name type="scientific">Capnocytophaga canis</name>
    <dbReference type="NCBI Taxonomy" id="1848903"/>
    <lineage>
        <taxon>Bacteria</taxon>
        <taxon>Pseudomonadati</taxon>
        <taxon>Bacteroidota</taxon>
        <taxon>Flavobacteriia</taxon>
        <taxon>Flavobacteriales</taxon>
        <taxon>Flavobacteriaceae</taxon>
        <taxon>Capnocytophaga</taxon>
    </lineage>
</organism>
<dbReference type="Pfam" id="PF01202">
    <property type="entry name" value="SKI"/>
    <property type="match status" value="1"/>
</dbReference>
<keyword evidence="7" id="KW-0460">Magnesium</keyword>
<dbReference type="UniPathway" id="UPA00053">
    <property type="reaction ID" value="UER00088"/>
</dbReference>
<dbReference type="RefSeq" id="WP_042344379.1">
    <property type="nucleotide sequence ID" value="NZ_CDOH01000002.1"/>
</dbReference>
<evidence type="ECO:0000313" key="9">
    <source>
        <dbReference type="EMBL" id="RIY36600.1"/>
    </source>
</evidence>
<evidence type="ECO:0000313" key="10">
    <source>
        <dbReference type="Proteomes" id="UP000045051"/>
    </source>
</evidence>
<feature type="binding site" evidence="7">
    <location>
        <position position="141"/>
    </location>
    <ligand>
        <name>substrate</name>
    </ligand>
</feature>
<dbReference type="PRINTS" id="PR01100">
    <property type="entry name" value="SHIKIMTKNASE"/>
</dbReference>
<gene>
    <name evidence="7 8" type="primary">aroK</name>
    <name evidence="8" type="ORF">CCAND38_370045</name>
    <name evidence="9" type="ORF">CKY20_06595</name>
</gene>
<dbReference type="Proteomes" id="UP000265497">
    <property type="component" value="Unassembled WGS sequence"/>
</dbReference>
<evidence type="ECO:0000256" key="3">
    <source>
        <dbReference type="ARBA" id="ARBA00022741"/>
    </source>
</evidence>
<proteinExistence type="inferred from homology"/>
<feature type="binding site" evidence="7">
    <location>
        <begin position="10"/>
        <end position="15"/>
    </location>
    <ligand>
        <name>ATP</name>
        <dbReference type="ChEBI" id="CHEBI:30616"/>
    </ligand>
</feature>
<evidence type="ECO:0000256" key="1">
    <source>
        <dbReference type="ARBA" id="ARBA00022605"/>
    </source>
</evidence>
<feature type="binding site" evidence="7">
    <location>
        <position position="119"/>
    </location>
    <ligand>
        <name>ATP</name>
        <dbReference type="ChEBI" id="CHEBI:30616"/>
    </ligand>
</feature>
<keyword evidence="4 7" id="KW-0418">Kinase</keyword>
<evidence type="ECO:0000256" key="5">
    <source>
        <dbReference type="ARBA" id="ARBA00022840"/>
    </source>
</evidence>
<protein>
    <recommendedName>
        <fullName evidence="7">Shikimate kinase</fullName>
        <shortName evidence="7">SK</shortName>
        <ecNumber evidence="7">2.7.1.71</ecNumber>
    </recommendedName>
</protein>
<keyword evidence="2 7" id="KW-0808">Transferase</keyword>
<comment type="catalytic activity">
    <reaction evidence="7">
        <text>shikimate + ATP = 3-phosphoshikimate + ADP + H(+)</text>
        <dbReference type="Rhea" id="RHEA:13121"/>
        <dbReference type="ChEBI" id="CHEBI:15378"/>
        <dbReference type="ChEBI" id="CHEBI:30616"/>
        <dbReference type="ChEBI" id="CHEBI:36208"/>
        <dbReference type="ChEBI" id="CHEBI:145989"/>
        <dbReference type="ChEBI" id="CHEBI:456216"/>
        <dbReference type="EC" id="2.7.1.71"/>
    </reaction>
</comment>